<dbReference type="InterPro" id="IPR028082">
    <property type="entry name" value="Peripla_BP_I"/>
</dbReference>
<comment type="similarity">
    <text evidence="2">Belongs to the bacterial solute-binding protein 2 family.</text>
</comment>
<dbReference type="InterPro" id="IPR050555">
    <property type="entry name" value="Bact_Solute-Bind_Prot2"/>
</dbReference>
<dbReference type="PANTHER" id="PTHR30036">
    <property type="entry name" value="D-XYLOSE-BINDING PERIPLASMIC PROTEIN"/>
    <property type="match status" value="1"/>
</dbReference>
<feature type="domain" description="Periplasmic binding protein" evidence="3">
    <location>
        <begin position="7"/>
        <end position="100"/>
    </location>
</feature>
<organism evidence="4">
    <name type="scientific">bioreactor metagenome</name>
    <dbReference type="NCBI Taxonomy" id="1076179"/>
    <lineage>
        <taxon>unclassified sequences</taxon>
        <taxon>metagenomes</taxon>
        <taxon>ecological metagenomes</taxon>
    </lineage>
</organism>
<evidence type="ECO:0000313" key="4">
    <source>
        <dbReference type="EMBL" id="MPN59901.1"/>
    </source>
</evidence>
<comment type="caution">
    <text evidence="4">The sequence shown here is derived from an EMBL/GenBank/DDBJ whole genome shotgun (WGS) entry which is preliminary data.</text>
</comment>
<gene>
    <name evidence="4" type="ORF">SDC9_207623</name>
</gene>
<dbReference type="GO" id="GO:0030288">
    <property type="term" value="C:outer membrane-bounded periplasmic space"/>
    <property type="evidence" value="ECO:0007669"/>
    <property type="project" value="TreeGrafter"/>
</dbReference>
<dbReference type="Gene3D" id="3.40.50.2300">
    <property type="match status" value="1"/>
</dbReference>
<dbReference type="GO" id="GO:0030246">
    <property type="term" value="F:carbohydrate binding"/>
    <property type="evidence" value="ECO:0007669"/>
    <property type="project" value="TreeGrafter"/>
</dbReference>
<accession>A0A645J8E8</accession>
<sequence length="144" mass="15578">MKITNVVADKNDVATAMSVIEDTLNTYPETNVVVMLESTGGPGVVQVCQETGRTDVLILDIDAVDATIDNIKAGKVWATLAQNFYKRGYESVRMAYEYLTEGDAATFAKLNDSGTVLIDQSNAATYAEDLWGAIVYKGTAWPAK</sequence>
<name>A0A645J8E8_9ZZZZ</name>
<evidence type="ECO:0000256" key="2">
    <source>
        <dbReference type="ARBA" id="ARBA00007639"/>
    </source>
</evidence>
<dbReference type="SUPFAM" id="SSF53822">
    <property type="entry name" value="Periplasmic binding protein-like I"/>
    <property type="match status" value="1"/>
</dbReference>
<dbReference type="EMBL" id="VSSQ01134449">
    <property type="protein sequence ID" value="MPN59901.1"/>
    <property type="molecule type" value="Genomic_DNA"/>
</dbReference>
<dbReference type="InterPro" id="IPR025997">
    <property type="entry name" value="SBP_2_dom"/>
</dbReference>
<dbReference type="Pfam" id="PF13407">
    <property type="entry name" value="Peripla_BP_4"/>
    <property type="match status" value="1"/>
</dbReference>
<evidence type="ECO:0000259" key="3">
    <source>
        <dbReference type="Pfam" id="PF13407"/>
    </source>
</evidence>
<dbReference type="PANTHER" id="PTHR30036:SF7">
    <property type="entry name" value="ABC TRANSPORTER PERIPLASMIC-BINDING PROTEIN YPHF"/>
    <property type="match status" value="1"/>
</dbReference>
<protein>
    <recommendedName>
        <fullName evidence="3">Periplasmic binding protein domain-containing protein</fullName>
    </recommendedName>
</protein>
<comment type="subcellular location">
    <subcellularLocation>
        <location evidence="1">Cell envelope</location>
    </subcellularLocation>
</comment>
<dbReference type="AlphaFoldDB" id="A0A645J8E8"/>
<proteinExistence type="inferred from homology"/>
<reference evidence="4" key="1">
    <citation type="submission" date="2019-08" db="EMBL/GenBank/DDBJ databases">
        <authorList>
            <person name="Kucharzyk K."/>
            <person name="Murdoch R.W."/>
            <person name="Higgins S."/>
            <person name="Loffler F."/>
        </authorList>
    </citation>
    <scope>NUCLEOTIDE SEQUENCE</scope>
</reference>
<evidence type="ECO:0000256" key="1">
    <source>
        <dbReference type="ARBA" id="ARBA00004196"/>
    </source>
</evidence>